<dbReference type="AlphaFoldDB" id="A0A6V8P171"/>
<gene>
    <name evidence="1" type="ORF">HKBW3S25_00906</name>
</gene>
<name>A0A6V8P171_9ACTN</name>
<evidence type="ECO:0000313" key="2">
    <source>
        <dbReference type="Proteomes" id="UP000543224"/>
    </source>
</evidence>
<sequence length="38" mass="4251">MGGALGVVWREVTLESALLPFSTVQVEVKEVGYRPERF</sequence>
<evidence type="ECO:0000313" key="1">
    <source>
        <dbReference type="EMBL" id="GFP25434.1"/>
    </source>
</evidence>
<proteinExistence type="predicted"/>
<comment type="caution">
    <text evidence="1">The sequence shown here is derived from an EMBL/GenBank/DDBJ whole genome shotgun (WGS) entry which is preliminary data.</text>
</comment>
<accession>A0A6V8P171</accession>
<dbReference type="EMBL" id="BLRX01000089">
    <property type="protein sequence ID" value="GFP25434.1"/>
    <property type="molecule type" value="Genomic_DNA"/>
</dbReference>
<dbReference type="Proteomes" id="UP000543224">
    <property type="component" value="Unassembled WGS sequence"/>
</dbReference>
<organism evidence="1 2">
    <name type="scientific">Candidatus Hakubella thermalkaliphila</name>
    <dbReference type="NCBI Taxonomy" id="2754717"/>
    <lineage>
        <taxon>Bacteria</taxon>
        <taxon>Bacillati</taxon>
        <taxon>Actinomycetota</taxon>
        <taxon>Actinomycetota incertae sedis</taxon>
        <taxon>Candidatus Hakubellales</taxon>
        <taxon>Candidatus Hakubellaceae</taxon>
        <taxon>Candidatus Hakubella</taxon>
    </lineage>
</organism>
<reference evidence="1 2" key="1">
    <citation type="journal article" date="2020" name="Front. Microbiol.">
        <title>Single-cell genomics of novel Actinobacteria with the Wood-Ljungdahl pathway discovered in a serpentinizing system.</title>
        <authorList>
            <person name="Merino N."/>
            <person name="Kawai M."/>
            <person name="Boyd E.S."/>
            <person name="Colman D.R."/>
            <person name="McGlynn S.E."/>
            <person name="Nealson K.H."/>
            <person name="Kurokawa K."/>
            <person name="Hongoh Y."/>
        </authorList>
    </citation>
    <scope>NUCLEOTIDE SEQUENCE [LARGE SCALE GENOMIC DNA]</scope>
    <source>
        <strain evidence="1 2">S25</strain>
    </source>
</reference>
<protein>
    <submittedName>
        <fullName evidence="1">Uncharacterized protein</fullName>
    </submittedName>
</protein>